<protein>
    <submittedName>
        <fullName evidence="1">DUF1292 domain-containing protein</fullName>
    </submittedName>
</protein>
<dbReference type="AlphaFoldDB" id="A0A7I8D7U7"/>
<sequence length="97" mass="10888">MADKNHVHGPDCDHDHEQAVIVLTDDEGVDHEFIVADVMELEGNSYAILVPHDQEEGEAVILRVETDEEGEEYLIDIEDDAEWERVVAAYEQLAAGE</sequence>
<dbReference type="RefSeq" id="WP_226375352.1">
    <property type="nucleotide sequence ID" value="NZ_AP023366.1"/>
</dbReference>
<dbReference type="KEGG" id="eff:skT53_11690"/>
<reference evidence="1 2" key="1">
    <citation type="submission" date="2020-08" db="EMBL/GenBank/DDBJ databases">
        <title>Complete Genome Sequence of Effusibacillus dendaii Strain skT53, Isolated from Farmland soil.</title>
        <authorList>
            <person name="Konishi T."/>
            <person name="Kawasaki H."/>
        </authorList>
    </citation>
    <scope>NUCLEOTIDE SEQUENCE [LARGE SCALE GENOMIC DNA]</scope>
    <source>
        <strain evidence="2">skT53</strain>
    </source>
</reference>
<dbReference type="Proteomes" id="UP000593802">
    <property type="component" value="Chromosome"/>
</dbReference>
<name>A0A7I8D7U7_9BACL</name>
<dbReference type="EMBL" id="AP023366">
    <property type="protein sequence ID" value="BCJ86184.1"/>
    <property type="molecule type" value="Genomic_DNA"/>
</dbReference>
<accession>A0A7I8D7U7</accession>
<gene>
    <name evidence="1" type="ORF">skT53_11690</name>
</gene>
<evidence type="ECO:0000313" key="1">
    <source>
        <dbReference type="EMBL" id="BCJ86184.1"/>
    </source>
</evidence>
<keyword evidence="2" id="KW-1185">Reference proteome</keyword>
<evidence type="ECO:0000313" key="2">
    <source>
        <dbReference type="Proteomes" id="UP000593802"/>
    </source>
</evidence>
<dbReference type="Pfam" id="PF06949">
    <property type="entry name" value="DUF1292"/>
    <property type="match status" value="1"/>
</dbReference>
<dbReference type="InterPro" id="IPR009711">
    <property type="entry name" value="UPF0473"/>
</dbReference>
<proteinExistence type="predicted"/>
<organism evidence="1 2">
    <name type="scientific">Effusibacillus dendaii</name>
    <dbReference type="NCBI Taxonomy" id="2743772"/>
    <lineage>
        <taxon>Bacteria</taxon>
        <taxon>Bacillati</taxon>
        <taxon>Bacillota</taxon>
        <taxon>Bacilli</taxon>
        <taxon>Bacillales</taxon>
        <taxon>Alicyclobacillaceae</taxon>
        <taxon>Effusibacillus</taxon>
    </lineage>
</organism>